<dbReference type="GO" id="GO:0003676">
    <property type="term" value="F:nucleic acid binding"/>
    <property type="evidence" value="ECO:0007669"/>
    <property type="project" value="InterPro"/>
</dbReference>
<feature type="domain" description="C2H2-type" evidence="2">
    <location>
        <begin position="5"/>
        <end position="29"/>
    </location>
</feature>
<protein>
    <recommendedName>
        <fullName evidence="2">C2H2-type domain-containing protein</fullName>
    </recommendedName>
</protein>
<evidence type="ECO:0000259" key="2">
    <source>
        <dbReference type="PROSITE" id="PS00028"/>
    </source>
</evidence>
<dbReference type="PROSITE" id="PS00028">
    <property type="entry name" value="ZINC_FINGER_C2H2_1"/>
    <property type="match status" value="1"/>
</dbReference>
<evidence type="ECO:0000256" key="1">
    <source>
        <dbReference type="SAM" id="Coils"/>
    </source>
</evidence>
<dbReference type="EMBL" id="MN738764">
    <property type="protein sequence ID" value="QHS83794.1"/>
    <property type="molecule type" value="Genomic_DNA"/>
</dbReference>
<keyword evidence="1" id="KW-0175">Coiled coil</keyword>
<dbReference type="SMART" id="SM00451">
    <property type="entry name" value="ZnF_U1"/>
    <property type="match status" value="1"/>
</dbReference>
<dbReference type="AlphaFoldDB" id="A0A6C0AVE1"/>
<dbReference type="Gene3D" id="3.30.160.60">
    <property type="entry name" value="Classic Zinc Finger"/>
    <property type="match status" value="1"/>
</dbReference>
<dbReference type="SUPFAM" id="SSF57667">
    <property type="entry name" value="beta-beta-alpha zinc fingers"/>
    <property type="match status" value="1"/>
</dbReference>
<sequence>MSSNCFCETCNISFTRPYHYREHIKTKKHIQNVLSSKIEKHEDVPYNIVKHLCQQFDTKLKELKQELRQEFEKKITNLECQLKKSSPNIQNSGHIGDNITVNIHINPHGRENWSYILPQLPKMIRRTNILIPELVRKLHFDKEHPENHNLQVSNINSNRIKVKDRNGKWISADKHAVLSDEVRNIYDFIENEGDEETLLEKCSPNIRRLYEEKKARFTGSTDDPINRKAQKSLMKELYYLIYQEHKEHKDFAQDCISETVITKL</sequence>
<feature type="coiled-coil region" evidence="1">
    <location>
        <begin position="53"/>
        <end position="81"/>
    </location>
</feature>
<reference evidence="3" key="1">
    <citation type="journal article" date="2020" name="Nature">
        <title>Giant virus diversity and host interactions through global metagenomics.</title>
        <authorList>
            <person name="Schulz F."/>
            <person name="Roux S."/>
            <person name="Paez-Espino D."/>
            <person name="Jungbluth S."/>
            <person name="Walsh D.A."/>
            <person name="Denef V.J."/>
            <person name="McMahon K.D."/>
            <person name="Konstantinidis K.T."/>
            <person name="Eloe-Fadrosh E.A."/>
            <person name="Kyrpides N.C."/>
            <person name="Woyke T."/>
        </authorList>
    </citation>
    <scope>NUCLEOTIDE SEQUENCE</scope>
    <source>
        <strain evidence="3">GVMAG-S-ERX555961-36</strain>
    </source>
</reference>
<organism evidence="3">
    <name type="scientific">viral metagenome</name>
    <dbReference type="NCBI Taxonomy" id="1070528"/>
    <lineage>
        <taxon>unclassified sequences</taxon>
        <taxon>metagenomes</taxon>
        <taxon>organismal metagenomes</taxon>
    </lineage>
</organism>
<evidence type="ECO:0000313" key="3">
    <source>
        <dbReference type="EMBL" id="QHS83794.1"/>
    </source>
</evidence>
<dbReference type="InterPro" id="IPR003604">
    <property type="entry name" value="Matrin/U1-like-C_Znf_C2H2"/>
</dbReference>
<accession>A0A6C0AVE1</accession>
<proteinExistence type="predicted"/>
<name>A0A6C0AVE1_9ZZZZ</name>
<dbReference type="Pfam" id="PF12874">
    <property type="entry name" value="zf-met"/>
    <property type="match status" value="1"/>
</dbReference>
<dbReference type="InterPro" id="IPR013087">
    <property type="entry name" value="Znf_C2H2_type"/>
</dbReference>
<dbReference type="InterPro" id="IPR036236">
    <property type="entry name" value="Znf_C2H2_sf"/>
</dbReference>
<dbReference type="GO" id="GO:0008270">
    <property type="term" value="F:zinc ion binding"/>
    <property type="evidence" value="ECO:0007669"/>
    <property type="project" value="InterPro"/>
</dbReference>